<dbReference type="OrthoDB" id="21595at2759"/>
<gene>
    <name evidence="1" type="ORF">GSBLH_T00000196001</name>
</gene>
<evidence type="ECO:0008006" key="3">
    <source>
        <dbReference type="Google" id="ProtNLM"/>
    </source>
</evidence>
<dbReference type="AlphaFoldDB" id="D8LVE0"/>
<sequence length="162" mass="18848">MSTRRTSLWSVLPPRDAECDLFAPEIAKWMSIVLERDISSDLLTELEKGDLLCELFIKLCPNERFGKYHRNAMMDIWKRDNMKLFADATNHYGVPKSALMSYTYFESKNVTIMDMHLRNQEAMLITSLLVFVKVLIEKQGAEAIHLPESFIKTSNPDRFNRL</sequence>
<dbReference type="InterPro" id="IPR036872">
    <property type="entry name" value="CH_dom_sf"/>
</dbReference>
<accession>D8LVE0</accession>
<name>D8LVE0_BLAHO</name>
<dbReference type="Gene3D" id="1.10.418.10">
    <property type="entry name" value="Calponin-like domain"/>
    <property type="match status" value="1"/>
</dbReference>
<dbReference type="EMBL" id="FN668638">
    <property type="protein sequence ID" value="CBK19779.2"/>
    <property type="molecule type" value="Genomic_DNA"/>
</dbReference>
<evidence type="ECO:0000313" key="1">
    <source>
        <dbReference type="EMBL" id="CBK19779.2"/>
    </source>
</evidence>
<protein>
    <recommendedName>
        <fullName evidence="3">Calponin-homology (CH) domain-containing protein</fullName>
    </recommendedName>
</protein>
<dbReference type="RefSeq" id="XP_012893827.1">
    <property type="nucleotide sequence ID" value="XM_013038373.1"/>
</dbReference>
<dbReference type="GeneID" id="24917514"/>
<dbReference type="InParanoid" id="D8LVE0"/>
<dbReference type="CDD" id="cd00014">
    <property type="entry name" value="CH_SF"/>
    <property type="match status" value="1"/>
</dbReference>
<dbReference type="Proteomes" id="UP000008312">
    <property type="component" value="Unassembled WGS sequence"/>
</dbReference>
<dbReference type="SUPFAM" id="SSF47576">
    <property type="entry name" value="Calponin-homology domain, CH-domain"/>
    <property type="match status" value="1"/>
</dbReference>
<evidence type="ECO:0000313" key="2">
    <source>
        <dbReference type="Proteomes" id="UP000008312"/>
    </source>
</evidence>
<organism evidence="1">
    <name type="scientific">Blastocystis hominis</name>
    <dbReference type="NCBI Taxonomy" id="12968"/>
    <lineage>
        <taxon>Eukaryota</taxon>
        <taxon>Sar</taxon>
        <taxon>Stramenopiles</taxon>
        <taxon>Bigyra</taxon>
        <taxon>Opalozoa</taxon>
        <taxon>Opalinata</taxon>
        <taxon>Blastocystidae</taxon>
        <taxon>Blastocystis</taxon>
    </lineage>
</organism>
<keyword evidence="2" id="KW-1185">Reference proteome</keyword>
<proteinExistence type="predicted"/>
<reference evidence="1" key="1">
    <citation type="submission" date="2010-02" db="EMBL/GenBank/DDBJ databases">
        <title>Sequencing and annotation of the Blastocystis hominis genome.</title>
        <authorList>
            <person name="Wincker P."/>
        </authorList>
    </citation>
    <scope>NUCLEOTIDE SEQUENCE</scope>
    <source>
        <strain evidence="1">Singapore isolate B</strain>
    </source>
</reference>